<evidence type="ECO:0000256" key="2">
    <source>
        <dbReference type="SAM" id="MobiDB-lite"/>
    </source>
</evidence>
<dbReference type="SUPFAM" id="SSF49879">
    <property type="entry name" value="SMAD/FHA domain"/>
    <property type="match status" value="1"/>
</dbReference>
<keyword evidence="1" id="KW-0597">Phosphoprotein</keyword>
<feature type="compositionally biased region" description="Pro residues" evidence="2">
    <location>
        <begin position="202"/>
        <end position="220"/>
    </location>
</feature>
<dbReference type="InterPro" id="IPR008984">
    <property type="entry name" value="SMAD_FHA_dom_sf"/>
</dbReference>
<evidence type="ECO:0000313" key="5">
    <source>
        <dbReference type="Proteomes" id="UP000230161"/>
    </source>
</evidence>
<feature type="region of interest" description="Disordered" evidence="2">
    <location>
        <begin position="196"/>
        <end position="233"/>
    </location>
</feature>
<dbReference type="CDD" id="cd00060">
    <property type="entry name" value="FHA"/>
    <property type="match status" value="1"/>
</dbReference>
<name>A0A2M9BUE7_9MICO</name>
<dbReference type="Pfam" id="PF00498">
    <property type="entry name" value="FHA"/>
    <property type="match status" value="1"/>
</dbReference>
<dbReference type="RefSeq" id="WP_245861685.1">
    <property type="nucleotide sequence ID" value="NZ_PGFB01000004.1"/>
</dbReference>
<organism evidence="4 5">
    <name type="scientific">Compostimonas suwonensis</name>
    <dbReference type="NCBI Taxonomy" id="1048394"/>
    <lineage>
        <taxon>Bacteria</taxon>
        <taxon>Bacillati</taxon>
        <taxon>Actinomycetota</taxon>
        <taxon>Actinomycetes</taxon>
        <taxon>Micrococcales</taxon>
        <taxon>Microbacteriaceae</taxon>
        <taxon>Compostimonas</taxon>
    </lineage>
</organism>
<dbReference type="Proteomes" id="UP000230161">
    <property type="component" value="Unassembled WGS sequence"/>
</dbReference>
<evidence type="ECO:0000256" key="1">
    <source>
        <dbReference type="ARBA" id="ARBA00022553"/>
    </source>
</evidence>
<reference evidence="4 5" key="1">
    <citation type="submission" date="2017-11" db="EMBL/GenBank/DDBJ databases">
        <title>Genomic Encyclopedia of Archaeal and Bacterial Type Strains, Phase II (KMG-II): From Individual Species to Whole Genera.</title>
        <authorList>
            <person name="Goeker M."/>
        </authorList>
    </citation>
    <scope>NUCLEOTIDE SEQUENCE [LARGE SCALE GENOMIC DNA]</scope>
    <source>
        <strain evidence="4 5">DSM 25625</strain>
    </source>
</reference>
<dbReference type="PROSITE" id="PS50006">
    <property type="entry name" value="FHA_DOMAIN"/>
    <property type="match status" value="1"/>
</dbReference>
<evidence type="ECO:0000313" key="4">
    <source>
        <dbReference type="EMBL" id="PJJ61569.1"/>
    </source>
</evidence>
<protein>
    <submittedName>
        <fullName evidence="4">PSer/pThr/pTyr-binding forkhead associated (FHA) protein</fullName>
    </submittedName>
</protein>
<feature type="domain" description="FHA" evidence="3">
    <location>
        <begin position="292"/>
        <end position="349"/>
    </location>
</feature>
<proteinExistence type="predicted"/>
<dbReference type="Gene3D" id="2.60.200.20">
    <property type="match status" value="1"/>
</dbReference>
<evidence type="ECO:0000259" key="3">
    <source>
        <dbReference type="PROSITE" id="PS50006"/>
    </source>
</evidence>
<comment type="caution">
    <text evidence="4">The sequence shown here is derived from an EMBL/GenBank/DDBJ whole genome shotgun (WGS) entry which is preliminary data.</text>
</comment>
<dbReference type="InterPro" id="IPR000253">
    <property type="entry name" value="FHA_dom"/>
</dbReference>
<dbReference type="AlphaFoldDB" id="A0A2M9BUE7"/>
<sequence length="387" mass="39687">MAGFVSYSAVDGAPSPWTFVVGSTFLVAVPSGAPSAVIEELWRLAPVPEVSVETLVSRLPLGEGGLASFAVVAVEADVAPAADGAAITSVVRGDAVLDVFSVGGVRRFDDRGVRPWLLADFHNVTSFVVGGSAAAPRSFARSLPGALPLGVGVARGMTLGWSLSASEADDDTIVSAAPAQPAEPIADVDDTIIRPRRAPLDGLPPAPAPAAAPTPAPAPAPASAVPRPEPLPELDEDTLVSARVSASVPAPASAAPGPVSAPDIVEGDTLIRPRSVHRIRVGEELYPLDQVTFIGRRPSSPRITDGVIPRLVTVPSPTREVSSTHVEIRQTGDSVVVTDLRSTNGTTVTLPGSRPQRLRQGESIVVVPGALVSVGDGTIVEILPASR</sequence>
<keyword evidence="5" id="KW-1185">Reference proteome</keyword>
<gene>
    <name evidence="4" type="ORF">CLV54_2515</name>
</gene>
<dbReference type="EMBL" id="PGFB01000004">
    <property type="protein sequence ID" value="PJJ61569.1"/>
    <property type="molecule type" value="Genomic_DNA"/>
</dbReference>
<accession>A0A2M9BUE7</accession>